<dbReference type="GO" id="GO:0016887">
    <property type="term" value="F:ATP hydrolysis activity"/>
    <property type="evidence" value="ECO:0007669"/>
    <property type="project" value="InterPro"/>
</dbReference>
<dbReference type="SUPFAM" id="SSF52540">
    <property type="entry name" value="P-loop containing nucleoside triphosphate hydrolases"/>
    <property type="match status" value="1"/>
</dbReference>
<dbReference type="Proteomes" id="UP000322619">
    <property type="component" value="Unassembled WGS sequence"/>
</dbReference>
<organism evidence="2 3">
    <name type="scientific">Acetobacterium wieringae</name>
    <dbReference type="NCBI Taxonomy" id="52694"/>
    <lineage>
        <taxon>Bacteria</taxon>
        <taxon>Bacillati</taxon>
        <taxon>Bacillota</taxon>
        <taxon>Clostridia</taxon>
        <taxon>Eubacteriales</taxon>
        <taxon>Eubacteriaceae</taxon>
        <taxon>Acetobacterium</taxon>
    </lineage>
</organism>
<dbReference type="InterPro" id="IPR049945">
    <property type="entry name" value="AAA_22"/>
</dbReference>
<accession>A0A5D0WMC1</accession>
<dbReference type="EMBL" id="VSLA01000016">
    <property type="protein sequence ID" value="TYC85400.1"/>
    <property type="molecule type" value="Genomic_DNA"/>
</dbReference>
<dbReference type="RefSeq" id="WP_148637630.1">
    <property type="nucleotide sequence ID" value="NZ_VSLA01000016.1"/>
</dbReference>
<dbReference type="Gene3D" id="3.40.50.300">
    <property type="entry name" value="P-loop containing nucleotide triphosphate hydrolases"/>
    <property type="match status" value="1"/>
</dbReference>
<evidence type="ECO:0000313" key="3">
    <source>
        <dbReference type="Proteomes" id="UP000322619"/>
    </source>
</evidence>
<dbReference type="Pfam" id="PF13401">
    <property type="entry name" value="AAA_22"/>
    <property type="match status" value="1"/>
</dbReference>
<evidence type="ECO:0000259" key="1">
    <source>
        <dbReference type="SMART" id="SM00382"/>
    </source>
</evidence>
<sequence length="317" mass="36542">MSDLIIRPILQETHPIHTGIYKIKTSIIEDVMIKIETAINFRLQGMIIYGPSGFGKSTAIDVIKKDISVKYSNQLLTFACTMPDPIKSEKEFFSRILKSTSHSLYNKGTKEEKCDRLCSQLITLAHGDKENKKILLFIDEADALERSNYLSLIDINNQLANFDINMTTILVGTENLVLQRNLFVGKRETPIVRRFMQQTHMFNGINSKDELEDILAAYDFGLKFPLGSEWSFTQYFFPKNFSVKNYLYGETETLYKSICRVYGQDSFLGKGLSMHILCLIIEYIFIKYGSDGENKDWMTDKNWLEAVEFADFCRPKN</sequence>
<evidence type="ECO:0000313" key="2">
    <source>
        <dbReference type="EMBL" id="TYC85400.1"/>
    </source>
</evidence>
<keyword evidence="2" id="KW-0067">ATP-binding</keyword>
<comment type="caution">
    <text evidence="2">The sequence shown here is derived from an EMBL/GenBank/DDBJ whole genome shotgun (WGS) entry which is preliminary data.</text>
</comment>
<gene>
    <name evidence="2" type="ORF">FXB42_09525</name>
</gene>
<dbReference type="SMART" id="SM00382">
    <property type="entry name" value="AAA"/>
    <property type="match status" value="1"/>
</dbReference>
<name>A0A5D0WMC1_9FIRM</name>
<dbReference type="InterPro" id="IPR027417">
    <property type="entry name" value="P-loop_NTPase"/>
</dbReference>
<dbReference type="InterPro" id="IPR003593">
    <property type="entry name" value="AAA+_ATPase"/>
</dbReference>
<reference evidence="2 3" key="1">
    <citation type="submission" date="2019-08" db="EMBL/GenBank/DDBJ databases">
        <title>Isolation and enrichment of carboxydotrophic bacteria from anaerobic sludge for the production of bio-based chemicals from syngas.</title>
        <authorList>
            <person name="Antares A.L."/>
            <person name="Moreira J."/>
            <person name="Diender M."/>
            <person name="Parshina S.N."/>
            <person name="Stams A.J.M."/>
            <person name="Alves M."/>
            <person name="Alves J.I."/>
            <person name="Sousa D.Z."/>
        </authorList>
    </citation>
    <scope>NUCLEOTIDE SEQUENCE [LARGE SCALE GENOMIC DNA]</scope>
    <source>
        <strain evidence="2 3">JM</strain>
    </source>
</reference>
<protein>
    <submittedName>
        <fullName evidence="2">ATP-binding protein</fullName>
    </submittedName>
</protein>
<keyword evidence="2" id="KW-0547">Nucleotide-binding</keyword>
<dbReference type="AlphaFoldDB" id="A0A5D0WMC1"/>
<dbReference type="GO" id="GO:0005524">
    <property type="term" value="F:ATP binding"/>
    <property type="evidence" value="ECO:0007669"/>
    <property type="project" value="UniProtKB-KW"/>
</dbReference>
<feature type="domain" description="AAA+ ATPase" evidence="1">
    <location>
        <begin position="42"/>
        <end position="182"/>
    </location>
</feature>
<proteinExistence type="predicted"/>